<dbReference type="Proteomes" id="UP001153334">
    <property type="component" value="Unassembled WGS sequence"/>
</dbReference>
<dbReference type="EMBL" id="JAPESX010000126">
    <property type="protein sequence ID" value="KAJ8123101.1"/>
    <property type="molecule type" value="Genomic_DNA"/>
</dbReference>
<evidence type="ECO:0000313" key="1">
    <source>
        <dbReference type="EMBL" id="KAJ8123101.1"/>
    </source>
</evidence>
<keyword evidence="2" id="KW-1185">Reference proteome</keyword>
<gene>
    <name evidence="1" type="ORF">ONZ43_g869</name>
</gene>
<name>A0ACC2J6N5_9PEZI</name>
<proteinExistence type="predicted"/>
<reference evidence="1" key="1">
    <citation type="submission" date="2022-11" db="EMBL/GenBank/DDBJ databases">
        <title>Genome Sequence of Nemania bipapillata.</title>
        <authorList>
            <person name="Buettner E."/>
        </authorList>
    </citation>
    <scope>NUCLEOTIDE SEQUENCE</scope>
    <source>
        <strain evidence="1">CP14</strain>
    </source>
</reference>
<sequence>MKITRAFRDLFVLASVDVVTSLSINVTAITASNGRSHFECWELSSAIYQSKEIGVNGTAASFLGDVTNITHDVDDLALRDGKNYAAGR</sequence>
<accession>A0ACC2J6N5</accession>
<organism evidence="1 2">
    <name type="scientific">Nemania bipapillata</name>
    <dbReference type="NCBI Taxonomy" id="110536"/>
    <lineage>
        <taxon>Eukaryota</taxon>
        <taxon>Fungi</taxon>
        <taxon>Dikarya</taxon>
        <taxon>Ascomycota</taxon>
        <taxon>Pezizomycotina</taxon>
        <taxon>Sordariomycetes</taxon>
        <taxon>Xylariomycetidae</taxon>
        <taxon>Xylariales</taxon>
        <taxon>Xylariaceae</taxon>
        <taxon>Nemania</taxon>
    </lineage>
</organism>
<evidence type="ECO:0000313" key="2">
    <source>
        <dbReference type="Proteomes" id="UP001153334"/>
    </source>
</evidence>
<comment type="caution">
    <text evidence="1">The sequence shown here is derived from an EMBL/GenBank/DDBJ whole genome shotgun (WGS) entry which is preliminary data.</text>
</comment>
<protein>
    <submittedName>
        <fullName evidence="1">Uncharacterized protein</fullName>
    </submittedName>
</protein>